<comment type="similarity">
    <text evidence="1">Belongs to the heat shock protein 70 family.</text>
</comment>
<dbReference type="Proteomes" id="UP000242188">
    <property type="component" value="Unassembled WGS sequence"/>
</dbReference>
<feature type="region of interest" description="Disordered" evidence="4">
    <location>
        <begin position="1"/>
        <end position="139"/>
    </location>
</feature>
<name>A0A1C9U304_MIZYE</name>
<proteinExistence type="evidence at transcript level"/>
<gene>
    <name evidence="6" type="ORF">KP79_PYT13039</name>
</gene>
<dbReference type="PANTHER" id="PTHR14187:SF5">
    <property type="entry name" value="HEAT SHOCK 70 KDA PROTEIN 12A"/>
    <property type="match status" value="1"/>
</dbReference>
<organism evidence="5">
    <name type="scientific">Mizuhopecten yessoensis</name>
    <name type="common">Japanese scallop</name>
    <name type="synonym">Patinopecten yessoensis</name>
    <dbReference type="NCBI Taxonomy" id="6573"/>
    <lineage>
        <taxon>Eukaryota</taxon>
        <taxon>Metazoa</taxon>
        <taxon>Spiralia</taxon>
        <taxon>Lophotrochozoa</taxon>
        <taxon>Mollusca</taxon>
        <taxon>Bivalvia</taxon>
        <taxon>Autobranchia</taxon>
        <taxon>Pteriomorphia</taxon>
        <taxon>Pectinida</taxon>
        <taxon>Pectinoidea</taxon>
        <taxon>Pectinidae</taxon>
        <taxon>Mizuhopecten</taxon>
    </lineage>
</organism>
<sequence>MPLKGGATIVRRESQKALTKSSRPNSENPKKKTLKKKSSNLSRSNIVYEEPTNLKPLRKKKSFKNDTQATRPDDAELLIENGSGTGKHRPDDVNNVNGQPRINKFQASSQDALPEEGMRQHRSVDSGGRESLARVRSSPAGLTDGEADIIAAIDIGTTYSGYSFGIVEDLNKDRTAMFINKTWISGNPRLTTMKAPTSVLFTPEKRFHSFGYEAEWKYSQLAADKVNGGWYYFRRFKMPLLSDENLNTTTSIIDDTGKPLRAAMIYGTVLKTLKSALVENLATSMKSCTVQWVTENFIFRWVITHPAGWSDDAKQFLRLAAKQASIPDIVLVPEPEAAAMYCHISNLHRINTRNGEIICIQKQGLHYLVVDLGGGTVDTTIHEFDDENKINELHSTCGAVFGGLRVDGAFVEFMMKVIGFEEMDKFAQSFRGDLLTLHKEFESKKRVFDPTSQDYISIKVPAILRRIYEVNAKQPLQLKVDNSEFGDLVKMHGDNINIDPEIFDDFFKSAGELILTHVMKVLSSKKGRNVKTIVMVGGFAQAASIQSLMRKKFPDMTILMPNEPELAVLKGAVLYGHEFAPIIKMDAKYSYGISIALPFHRHDHHEDKRFNANGVDLCTDIYSEQIRKGETVRIGDFVTKTSLFVNRKSQKFLSLPMFLHTGAESSVYTTDASCYFLGKMQISLASDRDLNAPIVVRMGLTYSELLVEVVDESNGRTVRDTFLDSPLKND</sequence>
<evidence type="ECO:0000256" key="4">
    <source>
        <dbReference type="SAM" id="MobiDB-lite"/>
    </source>
</evidence>
<dbReference type="EMBL" id="NEDP02004404">
    <property type="protein sequence ID" value="OWF45794.1"/>
    <property type="molecule type" value="Genomic_DNA"/>
</dbReference>
<accession>A0A1C9U304</accession>
<evidence type="ECO:0000313" key="6">
    <source>
        <dbReference type="EMBL" id="OWF45794.1"/>
    </source>
</evidence>
<dbReference type="OrthoDB" id="2394218at2759"/>
<keyword evidence="5" id="KW-0346">Stress response</keyword>
<feature type="compositionally biased region" description="Basic and acidic residues" evidence="4">
    <location>
        <begin position="116"/>
        <end position="133"/>
    </location>
</feature>
<dbReference type="GO" id="GO:0005524">
    <property type="term" value="F:ATP binding"/>
    <property type="evidence" value="ECO:0007669"/>
    <property type="project" value="UniProtKB-KW"/>
</dbReference>
<reference evidence="6 7" key="2">
    <citation type="journal article" date="2017" name="Nat. Ecol. Evol.">
        <title>Scallop genome provides insights into evolution of bilaterian karyotype and development.</title>
        <authorList>
            <person name="Wang S."/>
            <person name="Zhang J."/>
            <person name="Jiao W."/>
            <person name="Li J."/>
            <person name="Xun X."/>
            <person name="Sun Y."/>
            <person name="Guo X."/>
            <person name="Huan P."/>
            <person name="Dong B."/>
            <person name="Zhang L."/>
            <person name="Hu X."/>
            <person name="Sun X."/>
            <person name="Wang J."/>
            <person name="Zhao C."/>
            <person name="Wang Y."/>
            <person name="Wang D."/>
            <person name="Huang X."/>
            <person name="Wang R."/>
            <person name="Lv J."/>
            <person name="Li Y."/>
            <person name="Zhang Z."/>
            <person name="Liu B."/>
            <person name="Lu W."/>
            <person name="Hui Y."/>
            <person name="Liang J."/>
            <person name="Zhou Z."/>
            <person name="Hou R."/>
            <person name="Li X."/>
            <person name="Liu Y."/>
            <person name="Li H."/>
            <person name="Ning X."/>
            <person name="Lin Y."/>
            <person name="Zhao L."/>
            <person name="Xing Q."/>
            <person name="Dou J."/>
            <person name="Li Y."/>
            <person name="Mao J."/>
            <person name="Guo H."/>
            <person name="Dou H."/>
            <person name="Li T."/>
            <person name="Mu C."/>
            <person name="Jiang W."/>
            <person name="Fu Q."/>
            <person name="Fu X."/>
            <person name="Miao Y."/>
            <person name="Liu J."/>
            <person name="Yu Q."/>
            <person name="Li R."/>
            <person name="Liao H."/>
            <person name="Li X."/>
            <person name="Kong Y."/>
            <person name="Jiang Z."/>
            <person name="Chourrout D."/>
            <person name="Li R."/>
            <person name="Bao Z."/>
        </authorList>
    </citation>
    <scope>NUCLEOTIDE SEQUENCE [LARGE SCALE GENOMIC DNA]</scope>
    <source>
        <strain evidence="6 7">PY_sf001</strain>
    </source>
</reference>
<keyword evidence="3" id="KW-0067">ATP-binding</keyword>
<dbReference type="GO" id="GO:0140662">
    <property type="term" value="F:ATP-dependent protein folding chaperone"/>
    <property type="evidence" value="ECO:0007669"/>
    <property type="project" value="InterPro"/>
</dbReference>
<dbReference type="SUPFAM" id="SSF53067">
    <property type="entry name" value="Actin-like ATPase domain"/>
    <property type="match status" value="2"/>
</dbReference>
<dbReference type="EMBL" id="KX085104">
    <property type="protein sequence ID" value="AOR17361.1"/>
    <property type="molecule type" value="mRNA"/>
</dbReference>
<evidence type="ECO:0000256" key="3">
    <source>
        <dbReference type="ARBA" id="ARBA00022840"/>
    </source>
</evidence>
<dbReference type="STRING" id="6573.A0A1C9U304"/>
<dbReference type="InterPro" id="IPR043129">
    <property type="entry name" value="ATPase_NBD"/>
</dbReference>
<dbReference type="CDD" id="cd10229">
    <property type="entry name" value="ASKHA_NBD_HSP70_HSPA12"/>
    <property type="match status" value="1"/>
</dbReference>
<evidence type="ECO:0000313" key="7">
    <source>
        <dbReference type="Proteomes" id="UP000242188"/>
    </source>
</evidence>
<reference evidence="5" key="1">
    <citation type="journal article" date="2016" name="Fish Shellfish Immunol.">
        <title>Hsp70 gene expansions in the scallop (Patinopecten yessoensis) genome and their expression regulation after exposure to the toxic dinoflagellate Alexandrium catenella.</title>
        <authorList>
            <person name="Cheng J."/>
            <person name="Xun X."/>
            <person name="Kong Y."/>
            <person name="Wang S."/>
            <person name="Yang Z."/>
            <person name="Li Y."/>
            <person name="Kong D."/>
            <person name="Wang S."/>
            <person name="Zhang L."/>
            <person name="Hu X."/>
            <person name="Bao Z."/>
        </authorList>
    </citation>
    <scope>NUCLEOTIDE SEQUENCE</scope>
    <source>
        <strain evidence="5">PYE.8807.20.HSPA12</strain>
    </source>
</reference>
<evidence type="ECO:0000313" key="5">
    <source>
        <dbReference type="EMBL" id="AOR17361.1"/>
    </source>
</evidence>
<dbReference type="PANTHER" id="PTHR14187">
    <property type="entry name" value="ALPHA KINASE/ELONGATION FACTOR 2 KINASE"/>
    <property type="match status" value="1"/>
</dbReference>
<evidence type="ECO:0000256" key="2">
    <source>
        <dbReference type="ARBA" id="ARBA00022741"/>
    </source>
</evidence>
<protein>
    <submittedName>
        <fullName evidence="5 6">Heat shock 70 kDa protein</fullName>
    </submittedName>
</protein>
<evidence type="ECO:0000256" key="1">
    <source>
        <dbReference type="ARBA" id="ARBA00007381"/>
    </source>
</evidence>
<dbReference type="Pfam" id="PF00012">
    <property type="entry name" value="HSP70"/>
    <property type="match status" value="1"/>
</dbReference>
<dbReference type="InterPro" id="IPR013126">
    <property type="entry name" value="Hsp_70_fam"/>
</dbReference>
<keyword evidence="7" id="KW-1185">Reference proteome</keyword>
<dbReference type="AlphaFoldDB" id="A0A1C9U304"/>
<dbReference type="Gene3D" id="3.30.420.40">
    <property type="match status" value="2"/>
</dbReference>
<feature type="compositionally biased region" description="Polar residues" evidence="4">
    <location>
        <begin position="94"/>
        <end position="111"/>
    </location>
</feature>
<keyword evidence="2" id="KW-0547">Nucleotide-binding</keyword>